<name>A0A9X3ULY7_9HYPH</name>
<evidence type="ECO:0000256" key="1">
    <source>
        <dbReference type="SAM" id="Phobius"/>
    </source>
</evidence>
<dbReference type="Proteomes" id="UP001151234">
    <property type="component" value="Unassembled WGS sequence"/>
</dbReference>
<accession>A0A9X3ULY7</accession>
<keyword evidence="1" id="KW-0472">Membrane</keyword>
<organism evidence="2 3">
    <name type="scientific">Hoeflea prorocentri</name>
    <dbReference type="NCBI Taxonomy" id="1922333"/>
    <lineage>
        <taxon>Bacteria</taxon>
        <taxon>Pseudomonadati</taxon>
        <taxon>Pseudomonadota</taxon>
        <taxon>Alphaproteobacteria</taxon>
        <taxon>Hyphomicrobiales</taxon>
        <taxon>Rhizobiaceae</taxon>
        <taxon>Hoeflea</taxon>
    </lineage>
</organism>
<sequence length="56" mass="5952">MFANATDFIATMLRICLVSTFFIGPVAGFAATQVGPDKASMKGAGLVIFVSLQRNR</sequence>
<keyword evidence="1" id="KW-0812">Transmembrane</keyword>
<protein>
    <submittedName>
        <fullName evidence="2">Uncharacterized protein</fullName>
    </submittedName>
</protein>
<evidence type="ECO:0000313" key="3">
    <source>
        <dbReference type="Proteomes" id="UP001151234"/>
    </source>
</evidence>
<dbReference type="EMBL" id="JAPJZI010000001">
    <property type="protein sequence ID" value="MDA5399286.1"/>
    <property type="molecule type" value="Genomic_DNA"/>
</dbReference>
<evidence type="ECO:0000313" key="2">
    <source>
        <dbReference type="EMBL" id="MDA5399286.1"/>
    </source>
</evidence>
<feature type="transmembrane region" description="Helical" evidence="1">
    <location>
        <begin position="12"/>
        <end position="32"/>
    </location>
</feature>
<dbReference type="AlphaFoldDB" id="A0A9X3ULY7"/>
<gene>
    <name evidence="2" type="ORF">OQ273_11945</name>
</gene>
<reference evidence="2" key="1">
    <citation type="submission" date="2022-11" db="EMBL/GenBank/DDBJ databases">
        <title>Draft genome sequence of Hoeflea poritis E7-10 and Hoeflea prorocentri PM5-8, separated from scleractinian coral Porites lutea and marine dinoflagellate.</title>
        <authorList>
            <person name="Zhang G."/>
            <person name="Wei Q."/>
            <person name="Cai L."/>
        </authorList>
    </citation>
    <scope>NUCLEOTIDE SEQUENCE</scope>
    <source>
        <strain evidence="2">PM5-8</strain>
    </source>
</reference>
<keyword evidence="3" id="KW-1185">Reference proteome</keyword>
<dbReference type="RefSeq" id="WP_267990729.1">
    <property type="nucleotide sequence ID" value="NZ_JAPJZI010000001.1"/>
</dbReference>
<keyword evidence="1" id="KW-1133">Transmembrane helix</keyword>
<proteinExistence type="predicted"/>
<comment type="caution">
    <text evidence="2">The sequence shown here is derived from an EMBL/GenBank/DDBJ whole genome shotgun (WGS) entry which is preliminary data.</text>
</comment>